<evidence type="ECO:0000256" key="3">
    <source>
        <dbReference type="ARBA" id="ARBA00022692"/>
    </source>
</evidence>
<organism evidence="8">
    <name type="scientific">Citrobacter freundii</name>
    <dbReference type="NCBI Taxonomy" id="546"/>
    <lineage>
        <taxon>Bacteria</taxon>
        <taxon>Pseudomonadati</taxon>
        <taxon>Pseudomonadota</taxon>
        <taxon>Gammaproteobacteria</taxon>
        <taxon>Enterobacterales</taxon>
        <taxon>Enterobacteriaceae</taxon>
        <taxon>Citrobacter</taxon>
        <taxon>Citrobacter freundii complex</taxon>
    </lineage>
</organism>
<dbReference type="AlphaFoldDB" id="A0A2Z4C098"/>
<dbReference type="EMBL" id="MH325895">
    <property type="protein sequence ID" value="AWU66663.1"/>
    <property type="molecule type" value="Genomic_DNA"/>
</dbReference>
<dbReference type="InterPro" id="IPR050833">
    <property type="entry name" value="Poly_Biosynth_Transport"/>
</dbReference>
<evidence type="ECO:0000256" key="4">
    <source>
        <dbReference type="ARBA" id="ARBA00022989"/>
    </source>
</evidence>
<dbReference type="GO" id="GO:0005886">
    <property type="term" value="C:plasma membrane"/>
    <property type="evidence" value="ECO:0007669"/>
    <property type="project" value="UniProtKB-SubCell"/>
</dbReference>
<reference evidence="8" key="1">
    <citation type="submission" date="2018-05" db="EMBL/GenBank/DDBJ databases">
        <authorList>
            <person name="Lanie J.A."/>
            <person name="Ng W.-L."/>
            <person name="Kazmierczak K.M."/>
            <person name="Andrzejewski T.M."/>
            <person name="Davidsen T.M."/>
            <person name="Wayne K.J."/>
            <person name="Tettelin H."/>
            <person name="Glass J.I."/>
            <person name="Rusch D."/>
            <person name="Podicherti R."/>
            <person name="Tsui H.-C.T."/>
            <person name="Winkler M.E."/>
        </authorList>
    </citation>
    <scope>NUCLEOTIDE SEQUENCE</scope>
    <source>
        <strain evidence="8">O22_G3515</strain>
    </source>
</reference>
<evidence type="ECO:0000256" key="7">
    <source>
        <dbReference type="SAM" id="Phobius"/>
    </source>
</evidence>
<evidence type="ECO:0000256" key="2">
    <source>
        <dbReference type="ARBA" id="ARBA00022475"/>
    </source>
</evidence>
<feature type="transmembrane region" description="Helical" evidence="7">
    <location>
        <begin position="238"/>
        <end position="258"/>
    </location>
</feature>
<keyword evidence="2" id="KW-1003">Cell membrane</keyword>
<evidence type="ECO:0000256" key="5">
    <source>
        <dbReference type="ARBA" id="ARBA00023136"/>
    </source>
</evidence>
<keyword evidence="3 7" id="KW-0812">Transmembrane</keyword>
<evidence type="ECO:0000313" key="8">
    <source>
        <dbReference type="EMBL" id="AWU66663.1"/>
    </source>
</evidence>
<protein>
    <recommendedName>
        <fullName evidence="6">Putative O-antigen transporter</fullName>
    </recommendedName>
</protein>
<name>A0A2Z4C098_CITFR</name>
<sequence length="436" mass="49639">MQVNRIVKFKLLKIPNHLIIAGSSWLSKIVIAGVQVASISYLLSILGEEKYAVFSLLTGLLVWCSAVDFGIGTGLQNYISECRAKENNYDGFIKAALHLSFFAILFFILLFYVFSGVISSHYLSSFYTTLQGETREIFFIACLVFSSIGIGTIAYKILFAELVGWKANLLNAVSYMIGMFGLLFIYYEKISIDIKYSLVVMYLPVGLISICYLLYRYIKVISIKTSKFYYFALLRRSAGFFVFTVLSILVLQMDYIVISQRLTPTDIVQYTVTMKVFGLVFFIYTAVLQALWPICAELRIKHQWQKLNKMIVINIATGSFFVIGCTAFIYTFKVLLFSIIAKDVNYQMSMISFILIAIYFCLRVWCDTYAMLLQSMNYLKVLWILVPLQAIVGGVSQWYLSQLFGINGVLLGLIISFAVTVFWGLPLTYFIKAKKV</sequence>
<dbReference type="PANTHER" id="PTHR30250:SF11">
    <property type="entry name" value="O-ANTIGEN TRANSPORTER-RELATED"/>
    <property type="match status" value="1"/>
</dbReference>
<dbReference type="PANTHER" id="PTHR30250">
    <property type="entry name" value="PST FAMILY PREDICTED COLANIC ACID TRANSPORTER"/>
    <property type="match status" value="1"/>
</dbReference>
<feature type="transmembrane region" description="Helical" evidence="7">
    <location>
        <begin position="378"/>
        <end position="400"/>
    </location>
</feature>
<dbReference type="CDD" id="cd12082">
    <property type="entry name" value="MATE_like"/>
    <property type="match status" value="1"/>
</dbReference>
<gene>
    <name evidence="8" type="primary">wzx</name>
</gene>
<feature type="transmembrane region" description="Helical" evidence="7">
    <location>
        <begin position="169"/>
        <end position="187"/>
    </location>
</feature>
<feature type="transmembrane region" description="Helical" evidence="7">
    <location>
        <begin position="311"/>
        <end position="340"/>
    </location>
</feature>
<evidence type="ECO:0000256" key="1">
    <source>
        <dbReference type="ARBA" id="ARBA00004651"/>
    </source>
</evidence>
<comment type="subcellular location">
    <subcellularLocation>
        <location evidence="1">Cell membrane</location>
        <topology evidence="1">Multi-pass membrane protein</topology>
    </subcellularLocation>
</comment>
<keyword evidence="4 7" id="KW-1133">Transmembrane helix</keyword>
<feature type="transmembrane region" description="Helical" evidence="7">
    <location>
        <begin position="52"/>
        <end position="75"/>
    </location>
</feature>
<feature type="transmembrane region" description="Helical" evidence="7">
    <location>
        <begin position="270"/>
        <end position="291"/>
    </location>
</feature>
<feature type="transmembrane region" description="Helical" evidence="7">
    <location>
        <begin position="406"/>
        <end position="431"/>
    </location>
</feature>
<proteinExistence type="predicted"/>
<feature type="transmembrane region" description="Helical" evidence="7">
    <location>
        <begin position="346"/>
        <end position="366"/>
    </location>
</feature>
<evidence type="ECO:0000256" key="6">
    <source>
        <dbReference type="ARBA" id="ARBA00049738"/>
    </source>
</evidence>
<accession>A0A2Z4C098</accession>
<keyword evidence="5 7" id="KW-0472">Membrane</keyword>
<feature type="transmembrane region" description="Helical" evidence="7">
    <location>
        <begin position="96"/>
        <end position="117"/>
    </location>
</feature>
<feature type="transmembrane region" description="Helical" evidence="7">
    <location>
        <begin position="199"/>
        <end position="218"/>
    </location>
</feature>
<feature type="transmembrane region" description="Helical" evidence="7">
    <location>
        <begin position="25"/>
        <end position="46"/>
    </location>
</feature>
<feature type="transmembrane region" description="Helical" evidence="7">
    <location>
        <begin position="137"/>
        <end position="157"/>
    </location>
</feature>